<dbReference type="Proteomes" id="UP000663852">
    <property type="component" value="Unassembled WGS sequence"/>
</dbReference>
<sequence>MTNLYGNTGLTAAACQVYYNDKRLNGSKISGFDVTANLDDDDIIVSFYAKTTGYSHGWVVFQTKKGKIYRCHLVGIPGQLIIRVEDSEWKTDGFKVSSLTQELTWKIFKSHIRVVIKDWGEYNCGFHDCRHFAEDVDNYLKRHC</sequence>
<keyword evidence="3" id="KW-1185">Reference proteome</keyword>
<dbReference type="Proteomes" id="UP000663828">
    <property type="component" value="Unassembled WGS sequence"/>
</dbReference>
<proteinExistence type="predicted"/>
<evidence type="ECO:0000313" key="2">
    <source>
        <dbReference type="EMBL" id="CAF1303285.1"/>
    </source>
</evidence>
<dbReference type="AlphaFoldDB" id="A0A814MDK8"/>
<comment type="caution">
    <text evidence="1">The sequence shown here is derived from an EMBL/GenBank/DDBJ whole genome shotgun (WGS) entry which is preliminary data.</text>
</comment>
<accession>A0A814MDK8</accession>
<dbReference type="OrthoDB" id="10088968at2759"/>
<gene>
    <name evidence="2" type="ORF">EDS130_LOCUS30730</name>
    <name evidence="1" type="ORF">XAT740_LOCUS17164</name>
</gene>
<evidence type="ECO:0000313" key="1">
    <source>
        <dbReference type="EMBL" id="CAF1077905.1"/>
    </source>
</evidence>
<name>A0A814MDK8_ADIRI</name>
<evidence type="ECO:0000313" key="3">
    <source>
        <dbReference type="Proteomes" id="UP000663828"/>
    </source>
</evidence>
<protein>
    <submittedName>
        <fullName evidence="1">Uncharacterized protein</fullName>
    </submittedName>
</protein>
<reference evidence="1" key="1">
    <citation type="submission" date="2021-02" db="EMBL/GenBank/DDBJ databases">
        <authorList>
            <person name="Nowell W R."/>
        </authorList>
    </citation>
    <scope>NUCLEOTIDE SEQUENCE</scope>
</reference>
<dbReference type="EMBL" id="CAJNOJ010000218">
    <property type="protein sequence ID" value="CAF1303285.1"/>
    <property type="molecule type" value="Genomic_DNA"/>
</dbReference>
<organism evidence="1 3">
    <name type="scientific">Adineta ricciae</name>
    <name type="common">Rotifer</name>
    <dbReference type="NCBI Taxonomy" id="249248"/>
    <lineage>
        <taxon>Eukaryota</taxon>
        <taxon>Metazoa</taxon>
        <taxon>Spiralia</taxon>
        <taxon>Gnathifera</taxon>
        <taxon>Rotifera</taxon>
        <taxon>Eurotatoria</taxon>
        <taxon>Bdelloidea</taxon>
        <taxon>Adinetida</taxon>
        <taxon>Adinetidae</taxon>
        <taxon>Adineta</taxon>
    </lineage>
</organism>
<dbReference type="EMBL" id="CAJNOR010001113">
    <property type="protein sequence ID" value="CAF1077905.1"/>
    <property type="molecule type" value="Genomic_DNA"/>
</dbReference>